<proteinExistence type="predicted"/>
<dbReference type="KEGG" id="ani:ANIA_04627"/>
<evidence type="ECO:0000313" key="2">
    <source>
        <dbReference type="Proteomes" id="UP000000560"/>
    </source>
</evidence>
<dbReference type="RefSeq" id="XP_662231.1">
    <property type="nucleotide sequence ID" value="XM_657139.1"/>
</dbReference>
<sequence length="165" mass="18521">MHSAEHNTYRCSLLQSHSAAQLIYNVTKTLARRARILFIGCKSSLPLIHHLASAGHEIHGIDESKDAIALARRFPGDYHLISPVGYYPPFEFDAIFAIRSLHHLSHAQFWGQRFRFQHGQVFIDPGQLGVPLQDSRPFVPGQRSHNTGTAQRDGLVADPLLHELS</sequence>
<reference evidence="2" key="1">
    <citation type="journal article" date="2005" name="Nature">
        <title>Sequencing of Aspergillus nidulans and comparative analysis with A. fumigatus and A. oryzae.</title>
        <authorList>
            <person name="Galagan J.E."/>
            <person name="Calvo S.E."/>
            <person name="Cuomo C."/>
            <person name="Ma L.J."/>
            <person name="Wortman J.R."/>
            <person name="Batzoglou S."/>
            <person name="Lee S.I."/>
            <person name="Basturkmen M."/>
            <person name="Spevak C.C."/>
            <person name="Clutterbuck J."/>
            <person name="Kapitonov V."/>
            <person name="Jurka J."/>
            <person name="Scazzocchio C."/>
            <person name="Farman M."/>
            <person name="Butler J."/>
            <person name="Purcell S."/>
            <person name="Harris S."/>
            <person name="Braus G.H."/>
            <person name="Draht O."/>
            <person name="Busch S."/>
            <person name="D'Enfert C."/>
            <person name="Bouchier C."/>
            <person name="Goldman G.H."/>
            <person name="Bell-Pedersen D."/>
            <person name="Griffiths-Jones S."/>
            <person name="Doonan J.H."/>
            <person name="Yu J."/>
            <person name="Vienken K."/>
            <person name="Pain A."/>
            <person name="Freitag M."/>
            <person name="Selker E.U."/>
            <person name="Archer D.B."/>
            <person name="Penalva M.A."/>
            <person name="Oakley B.R."/>
            <person name="Momany M."/>
            <person name="Tanaka T."/>
            <person name="Kumagai T."/>
            <person name="Asai K."/>
            <person name="Machida M."/>
            <person name="Nierman W.C."/>
            <person name="Denning D.W."/>
            <person name="Caddick M."/>
            <person name="Hynes M."/>
            <person name="Paoletti M."/>
            <person name="Fischer R."/>
            <person name="Miller B."/>
            <person name="Dyer P."/>
            <person name="Sachs M.S."/>
            <person name="Osmani S.A."/>
            <person name="Birren B.W."/>
        </authorList>
    </citation>
    <scope>NUCLEOTIDE SEQUENCE [LARGE SCALE GENOMIC DNA]</scope>
    <source>
        <strain evidence="2">FGSC A4 / ATCC 38163 / CBS 112.46 / NRRL 194 / M139</strain>
    </source>
</reference>
<gene>
    <name evidence="1" type="ORF">ANIA_04627</name>
</gene>
<protein>
    <recommendedName>
        <fullName evidence="3">Methyltransferase domain-containing protein</fullName>
    </recommendedName>
</protein>
<dbReference type="InParanoid" id="Q5B4A3"/>
<dbReference type="HOGENOM" id="CLU_1610736_0_0_1"/>
<dbReference type="AlphaFoldDB" id="Q5B4A3"/>
<dbReference type="InterPro" id="IPR029063">
    <property type="entry name" value="SAM-dependent_MTases_sf"/>
</dbReference>
<keyword evidence="2" id="KW-1185">Reference proteome</keyword>
<evidence type="ECO:0000313" key="1">
    <source>
        <dbReference type="EMBL" id="CBF77116.1"/>
    </source>
</evidence>
<organism evidence="1 2">
    <name type="scientific">Emericella nidulans (strain FGSC A4 / ATCC 38163 / CBS 112.46 / NRRL 194 / M139)</name>
    <name type="common">Aspergillus nidulans</name>
    <dbReference type="NCBI Taxonomy" id="227321"/>
    <lineage>
        <taxon>Eukaryota</taxon>
        <taxon>Fungi</taxon>
        <taxon>Dikarya</taxon>
        <taxon>Ascomycota</taxon>
        <taxon>Pezizomycotina</taxon>
        <taxon>Eurotiomycetes</taxon>
        <taxon>Eurotiomycetidae</taxon>
        <taxon>Eurotiales</taxon>
        <taxon>Aspergillaceae</taxon>
        <taxon>Aspergillus</taxon>
        <taxon>Aspergillus subgen. Nidulantes</taxon>
    </lineage>
</organism>
<dbReference type="GeneID" id="2872429"/>
<dbReference type="OrthoDB" id="4506939at2759"/>
<dbReference type="VEuPathDB" id="FungiDB:AN4627"/>
<name>Q5B4A3_EMENI</name>
<dbReference type="Gene3D" id="3.40.50.150">
    <property type="entry name" value="Vaccinia Virus protein VP39"/>
    <property type="match status" value="1"/>
</dbReference>
<dbReference type="Proteomes" id="UP000000560">
    <property type="component" value="Chromosome III"/>
</dbReference>
<reference evidence="2" key="2">
    <citation type="journal article" date="2009" name="Fungal Genet. Biol.">
        <title>The 2008 update of the Aspergillus nidulans genome annotation: a community effort.</title>
        <authorList>
            <person name="Wortman J.R."/>
            <person name="Gilsenan J.M."/>
            <person name="Joardar V."/>
            <person name="Deegan J."/>
            <person name="Clutterbuck J."/>
            <person name="Andersen M.R."/>
            <person name="Archer D."/>
            <person name="Bencina M."/>
            <person name="Braus G."/>
            <person name="Coutinho P."/>
            <person name="von Dohren H."/>
            <person name="Doonan J."/>
            <person name="Driessen A.J."/>
            <person name="Durek P."/>
            <person name="Espeso E."/>
            <person name="Fekete E."/>
            <person name="Flipphi M."/>
            <person name="Estrada C.G."/>
            <person name="Geysens S."/>
            <person name="Goldman G."/>
            <person name="de Groot P.W."/>
            <person name="Hansen K."/>
            <person name="Harris S.D."/>
            <person name="Heinekamp T."/>
            <person name="Helmstaedt K."/>
            <person name="Henrissat B."/>
            <person name="Hofmann G."/>
            <person name="Homan T."/>
            <person name="Horio T."/>
            <person name="Horiuchi H."/>
            <person name="James S."/>
            <person name="Jones M."/>
            <person name="Karaffa L."/>
            <person name="Karanyi Z."/>
            <person name="Kato M."/>
            <person name="Keller N."/>
            <person name="Kelly D.E."/>
            <person name="Kiel J.A."/>
            <person name="Kim J.M."/>
            <person name="van der Klei I.J."/>
            <person name="Klis F.M."/>
            <person name="Kovalchuk A."/>
            <person name="Krasevec N."/>
            <person name="Kubicek C.P."/>
            <person name="Liu B."/>
            <person name="Maccabe A."/>
            <person name="Meyer V."/>
            <person name="Mirabito P."/>
            <person name="Miskei M."/>
            <person name="Mos M."/>
            <person name="Mullins J."/>
            <person name="Nelson D.R."/>
            <person name="Nielsen J."/>
            <person name="Oakley B.R."/>
            <person name="Osmani S.A."/>
            <person name="Pakula T."/>
            <person name="Paszewski A."/>
            <person name="Paulsen I."/>
            <person name="Pilsyk S."/>
            <person name="Pocsi I."/>
            <person name="Punt P.J."/>
            <person name="Ram A.F."/>
            <person name="Ren Q."/>
            <person name="Robellet X."/>
            <person name="Robson G."/>
            <person name="Seiboth B."/>
            <person name="van Solingen P."/>
            <person name="Specht T."/>
            <person name="Sun J."/>
            <person name="Taheri-Talesh N."/>
            <person name="Takeshita N."/>
            <person name="Ussery D."/>
            <person name="vanKuyk P.A."/>
            <person name="Visser H."/>
            <person name="van de Vondervoort P.J."/>
            <person name="de Vries R.P."/>
            <person name="Walton J."/>
            <person name="Xiang X."/>
            <person name="Xiong Y."/>
            <person name="Zeng A.P."/>
            <person name="Brandt B.W."/>
            <person name="Cornell M.J."/>
            <person name="van den Hondel C.A."/>
            <person name="Visser J."/>
            <person name="Oliver S.G."/>
            <person name="Turner G."/>
        </authorList>
    </citation>
    <scope>GENOME REANNOTATION</scope>
    <source>
        <strain evidence="2">FGSC A4 / ATCC 38163 / CBS 112.46 / NRRL 194 / M139</strain>
    </source>
</reference>
<accession>C8V7Q9</accession>
<dbReference type="SUPFAM" id="SSF53335">
    <property type="entry name" value="S-adenosyl-L-methionine-dependent methyltransferases"/>
    <property type="match status" value="1"/>
</dbReference>
<evidence type="ECO:0008006" key="3">
    <source>
        <dbReference type="Google" id="ProtNLM"/>
    </source>
</evidence>
<dbReference type="EMBL" id="BN001303">
    <property type="protein sequence ID" value="CBF77116.1"/>
    <property type="molecule type" value="Genomic_DNA"/>
</dbReference>
<accession>Q5B4A3</accession>